<dbReference type="Proteomes" id="UP001301769">
    <property type="component" value="Unassembled WGS sequence"/>
</dbReference>
<sequence>MPSCNPYPDHFRSSAIPWADMGHGGASEKQKYSLTEHPRDTRCKDPCINTFAPDSSHHITTIPSSVVGMIPVGNNSYGRSSTGGSTQNSHIAPSGQFRASRSSEGWIAPQRLLFLRPRHAPHRAMNLHSIVNSNASLAIRTGNQHLVDFPLNPFPEILAEMKMNDTQKKELNSWMDGNNRYLPAQVYQAGFFNSTGGGRELDEKHKEVKYQEIIKLKRPLRNIFHRQTEQIQQETVIWCVQQGRDSLLPLVEAVGTVLDEKDMIESMRAQRGGKWPTAEEIGELVVVRKIVKEIEGKIVKMKFLKAWVGRKGSSAGADAAAAAELDNDIKTMEELKAGFVAREERISRGEWMISGYKQEGEWQENGPWSRPGLTVRCSA</sequence>
<comment type="caution">
    <text evidence="2">The sequence shown here is derived from an EMBL/GenBank/DDBJ whole genome shotgun (WGS) entry which is preliminary data.</text>
</comment>
<gene>
    <name evidence="2" type="ORF">QBC37DRAFT_405641</name>
</gene>
<reference evidence="2" key="2">
    <citation type="submission" date="2023-05" db="EMBL/GenBank/DDBJ databases">
        <authorList>
            <consortium name="Lawrence Berkeley National Laboratory"/>
            <person name="Steindorff A."/>
            <person name="Hensen N."/>
            <person name="Bonometti L."/>
            <person name="Westerberg I."/>
            <person name="Brannstrom I.O."/>
            <person name="Guillou S."/>
            <person name="Cros-Aarteil S."/>
            <person name="Calhoun S."/>
            <person name="Haridas S."/>
            <person name="Kuo A."/>
            <person name="Mondo S."/>
            <person name="Pangilinan J."/>
            <person name="Riley R."/>
            <person name="Labutti K."/>
            <person name="Andreopoulos B."/>
            <person name="Lipzen A."/>
            <person name="Chen C."/>
            <person name="Yanf M."/>
            <person name="Daum C."/>
            <person name="Ng V."/>
            <person name="Clum A."/>
            <person name="Ohm R."/>
            <person name="Martin F."/>
            <person name="Silar P."/>
            <person name="Natvig D."/>
            <person name="Lalanne C."/>
            <person name="Gautier V."/>
            <person name="Ament-Velasquez S.L."/>
            <person name="Kruys A."/>
            <person name="Hutchinson M.I."/>
            <person name="Powell A.J."/>
            <person name="Barry K."/>
            <person name="Miller A.N."/>
            <person name="Grigoriev I.V."/>
            <person name="Debuchy R."/>
            <person name="Gladieux P."/>
            <person name="Thoren M.H."/>
            <person name="Johannesson H."/>
        </authorList>
    </citation>
    <scope>NUCLEOTIDE SEQUENCE</scope>
    <source>
        <strain evidence="2">PSN293</strain>
    </source>
</reference>
<feature type="region of interest" description="Disordered" evidence="1">
    <location>
        <begin position="77"/>
        <end position="102"/>
    </location>
</feature>
<name>A0AAN6XYS1_9PEZI</name>
<reference evidence="2" key="1">
    <citation type="journal article" date="2023" name="Mol. Phylogenet. Evol.">
        <title>Genome-scale phylogeny and comparative genomics of the fungal order Sordariales.</title>
        <authorList>
            <person name="Hensen N."/>
            <person name="Bonometti L."/>
            <person name="Westerberg I."/>
            <person name="Brannstrom I.O."/>
            <person name="Guillou S."/>
            <person name="Cros-Aarteil S."/>
            <person name="Calhoun S."/>
            <person name="Haridas S."/>
            <person name="Kuo A."/>
            <person name="Mondo S."/>
            <person name="Pangilinan J."/>
            <person name="Riley R."/>
            <person name="LaButti K."/>
            <person name="Andreopoulos B."/>
            <person name="Lipzen A."/>
            <person name="Chen C."/>
            <person name="Yan M."/>
            <person name="Daum C."/>
            <person name="Ng V."/>
            <person name="Clum A."/>
            <person name="Steindorff A."/>
            <person name="Ohm R.A."/>
            <person name="Martin F."/>
            <person name="Silar P."/>
            <person name="Natvig D.O."/>
            <person name="Lalanne C."/>
            <person name="Gautier V."/>
            <person name="Ament-Velasquez S.L."/>
            <person name="Kruys A."/>
            <person name="Hutchinson M.I."/>
            <person name="Powell A.J."/>
            <person name="Barry K."/>
            <person name="Miller A.N."/>
            <person name="Grigoriev I.V."/>
            <person name="Debuchy R."/>
            <person name="Gladieux P."/>
            <person name="Hiltunen Thoren M."/>
            <person name="Johannesson H."/>
        </authorList>
    </citation>
    <scope>NUCLEOTIDE SEQUENCE</scope>
    <source>
        <strain evidence="2">PSN293</strain>
    </source>
</reference>
<dbReference type="EMBL" id="MU858260">
    <property type="protein sequence ID" value="KAK4208070.1"/>
    <property type="molecule type" value="Genomic_DNA"/>
</dbReference>
<proteinExistence type="predicted"/>
<evidence type="ECO:0000313" key="2">
    <source>
        <dbReference type="EMBL" id="KAK4208070.1"/>
    </source>
</evidence>
<dbReference type="AlphaFoldDB" id="A0AAN6XYS1"/>
<keyword evidence="3" id="KW-1185">Reference proteome</keyword>
<accession>A0AAN6XYS1</accession>
<organism evidence="2 3">
    <name type="scientific">Rhypophila decipiens</name>
    <dbReference type="NCBI Taxonomy" id="261697"/>
    <lineage>
        <taxon>Eukaryota</taxon>
        <taxon>Fungi</taxon>
        <taxon>Dikarya</taxon>
        <taxon>Ascomycota</taxon>
        <taxon>Pezizomycotina</taxon>
        <taxon>Sordariomycetes</taxon>
        <taxon>Sordariomycetidae</taxon>
        <taxon>Sordariales</taxon>
        <taxon>Naviculisporaceae</taxon>
        <taxon>Rhypophila</taxon>
    </lineage>
</organism>
<protein>
    <submittedName>
        <fullName evidence="2">Uncharacterized protein</fullName>
    </submittedName>
</protein>
<evidence type="ECO:0000256" key="1">
    <source>
        <dbReference type="SAM" id="MobiDB-lite"/>
    </source>
</evidence>
<evidence type="ECO:0000313" key="3">
    <source>
        <dbReference type="Proteomes" id="UP001301769"/>
    </source>
</evidence>